<dbReference type="InterPro" id="IPR010921">
    <property type="entry name" value="Trp_repressor/repl_initiator"/>
</dbReference>
<dbReference type="AlphaFoldDB" id="X1UXW0"/>
<accession>X1UXW0</accession>
<reference evidence="1" key="1">
    <citation type="journal article" date="2014" name="Front. Microbiol.">
        <title>High frequency of phylogenetically diverse reductive dehalogenase-homologous genes in deep subseafloor sedimentary metagenomes.</title>
        <authorList>
            <person name="Kawai M."/>
            <person name="Futagami T."/>
            <person name="Toyoda A."/>
            <person name="Takaki Y."/>
            <person name="Nishi S."/>
            <person name="Hori S."/>
            <person name="Arai W."/>
            <person name="Tsubouchi T."/>
            <person name="Morono Y."/>
            <person name="Uchiyama I."/>
            <person name="Ito T."/>
            <person name="Fujiyama A."/>
            <person name="Inagaki F."/>
            <person name="Takami H."/>
        </authorList>
    </citation>
    <scope>NUCLEOTIDE SEQUENCE</scope>
    <source>
        <strain evidence="1">Expedition CK06-06</strain>
    </source>
</reference>
<dbReference type="Gene3D" id="1.10.10.60">
    <property type="entry name" value="Homeodomain-like"/>
    <property type="match status" value="1"/>
</dbReference>
<dbReference type="GO" id="GO:0043565">
    <property type="term" value="F:sequence-specific DNA binding"/>
    <property type="evidence" value="ECO:0007669"/>
    <property type="project" value="InterPro"/>
</dbReference>
<protein>
    <submittedName>
        <fullName evidence="1">Uncharacterized protein</fullName>
    </submittedName>
</protein>
<proteinExistence type="predicted"/>
<dbReference type="EMBL" id="BARW01031993">
    <property type="protein sequence ID" value="GAJ08417.1"/>
    <property type="molecule type" value="Genomic_DNA"/>
</dbReference>
<name>X1UXW0_9ZZZZ</name>
<comment type="caution">
    <text evidence="1">The sequence shown here is derived from an EMBL/GenBank/DDBJ whole genome shotgun (WGS) entry which is preliminary data.</text>
</comment>
<feature type="non-terminal residue" evidence="1">
    <location>
        <position position="1"/>
    </location>
</feature>
<dbReference type="Pfam" id="PF13384">
    <property type="entry name" value="HTH_23"/>
    <property type="match status" value="1"/>
</dbReference>
<gene>
    <name evidence="1" type="ORF">S12H4_50743</name>
</gene>
<sequence length="95" mass="11462">KNQLFLGKASFRDQMRILLQGKEKLKEIPIKQRFMTRPPLDEVLKYQDKKKRNQAMHIAHLQYAYTLKEIAEYLGIHYTTVSRVVKRIEEEDKMR</sequence>
<organism evidence="1">
    <name type="scientific">marine sediment metagenome</name>
    <dbReference type="NCBI Taxonomy" id="412755"/>
    <lineage>
        <taxon>unclassified sequences</taxon>
        <taxon>metagenomes</taxon>
        <taxon>ecological metagenomes</taxon>
    </lineage>
</organism>
<dbReference type="SUPFAM" id="SSF48295">
    <property type="entry name" value="TrpR-like"/>
    <property type="match status" value="1"/>
</dbReference>
<evidence type="ECO:0000313" key="1">
    <source>
        <dbReference type="EMBL" id="GAJ08417.1"/>
    </source>
</evidence>